<dbReference type="Proteomes" id="UP000245216">
    <property type="component" value="Unassembled WGS sequence"/>
</dbReference>
<dbReference type="STRING" id="511.UZ73_06250"/>
<evidence type="ECO:0000259" key="1">
    <source>
        <dbReference type="Pfam" id="PF04773"/>
    </source>
</evidence>
<accession>A0A2U2BKG6</accession>
<evidence type="ECO:0000313" key="4">
    <source>
        <dbReference type="Proteomes" id="UP000245216"/>
    </source>
</evidence>
<feature type="domain" description="FecR protein" evidence="1">
    <location>
        <begin position="119"/>
        <end position="211"/>
    </location>
</feature>
<dbReference type="Pfam" id="PF16220">
    <property type="entry name" value="DUF4880"/>
    <property type="match status" value="1"/>
</dbReference>
<dbReference type="EMBL" id="QEXO01000002">
    <property type="protein sequence ID" value="PWE14518.1"/>
    <property type="molecule type" value="Genomic_DNA"/>
</dbReference>
<proteinExistence type="predicted"/>
<reference evidence="3 4" key="1">
    <citation type="submission" date="2018-05" db="EMBL/GenBank/DDBJ databases">
        <title>Genome Sequence of an Efficient Indole-Degrading Bacterium, Alcaligenes sp.YBY.</title>
        <authorList>
            <person name="Yang B."/>
        </authorList>
    </citation>
    <scope>NUCLEOTIDE SEQUENCE [LARGE SCALE GENOMIC DNA]</scope>
    <source>
        <strain evidence="3 4">YBY</strain>
    </source>
</reference>
<dbReference type="Gene3D" id="2.60.120.1440">
    <property type="match status" value="1"/>
</dbReference>
<dbReference type="PANTHER" id="PTHR30273">
    <property type="entry name" value="PERIPLASMIC SIGNAL SENSOR AND SIGMA FACTOR ACTIVATOR FECR-RELATED"/>
    <property type="match status" value="1"/>
</dbReference>
<dbReference type="RefSeq" id="WP_109088764.1">
    <property type="nucleotide sequence ID" value="NZ_JAGKLK010000017.1"/>
</dbReference>
<feature type="domain" description="FecR N-terminal" evidence="2">
    <location>
        <begin position="13"/>
        <end position="54"/>
    </location>
</feature>
<dbReference type="Pfam" id="PF04773">
    <property type="entry name" value="FecR"/>
    <property type="match status" value="1"/>
</dbReference>
<organism evidence="3 4">
    <name type="scientific">Alcaligenes faecalis</name>
    <dbReference type="NCBI Taxonomy" id="511"/>
    <lineage>
        <taxon>Bacteria</taxon>
        <taxon>Pseudomonadati</taxon>
        <taxon>Pseudomonadota</taxon>
        <taxon>Betaproteobacteria</taxon>
        <taxon>Burkholderiales</taxon>
        <taxon>Alcaligenaceae</taxon>
        <taxon>Alcaligenes</taxon>
    </lineage>
</organism>
<dbReference type="GO" id="GO:0016989">
    <property type="term" value="F:sigma factor antagonist activity"/>
    <property type="evidence" value="ECO:0007669"/>
    <property type="project" value="TreeGrafter"/>
</dbReference>
<comment type="caution">
    <text evidence="3">The sequence shown here is derived from an EMBL/GenBank/DDBJ whole genome shotgun (WGS) entry which is preliminary data.</text>
</comment>
<name>A0A2U2BKG6_ALCFA</name>
<dbReference type="PANTHER" id="PTHR30273:SF2">
    <property type="entry name" value="PROTEIN FECR"/>
    <property type="match status" value="1"/>
</dbReference>
<dbReference type="PIRSF" id="PIRSF018266">
    <property type="entry name" value="FecR"/>
    <property type="match status" value="1"/>
</dbReference>
<evidence type="ECO:0000313" key="3">
    <source>
        <dbReference type="EMBL" id="PWE14518.1"/>
    </source>
</evidence>
<sequence length="328" mass="36632">MPPDVLNAATAQDQAAAWFSHLRSGEASPEDWRAFEQWRQSDQEHDRCYRHLEAIWQATLQIPESELRAALRASRPSAPVNKPRRRFAWGMTAGLCAAGVLAAVGIRASLDTEPSYQTTLTTPRGLHEEFRLPDGSTLMANTGTRAQIRFFENERVVDLYAGEVFFDVQPDRSRPFVVHAGQSKVVVTGTRFNVLHEQQQLQVTVESGSVKVQQGAWWDRDTRLLERGQSVYTAEDAPLGQVQKADLDTSLAWRNGMIVFENTPLEQAVAQINRYLPQAAVFDAPRFASYKVAGVFSVNEPLALIHTLPDLVPVKIQTLPSGQLRISE</sequence>
<dbReference type="AlphaFoldDB" id="A0A2U2BKG6"/>
<reference evidence="3 4" key="2">
    <citation type="submission" date="2018-05" db="EMBL/GenBank/DDBJ databases">
        <authorList>
            <person name="Lanie J.A."/>
            <person name="Ng W.-L."/>
            <person name="Kazmierczak K.M."/>
            <person name="Andrzejewski T.M."/>
            <person name="Davidsen T.M."/>
            <person name="Wayne K.J."/>
            <person name="Tettelin H."/>
            <person name="Glass J.I."/>
            <person name="Rusch D."/>
            <person name="Podicherti R."/>
            <person name="Tsui H.-C.T."/>
            <person name="Winkler M.E."/>
        </authorList>
    </citation>
    <scope>NUCLEOTIDE SEQUENCE [LARGE SCALE GENOMIC DNA]</scope>
    <source>
        <strain evidence="3 4">YBY</strain>
    </source>
</reference>
<gene>
    <name evidence="3" type="ORF">DF183_07295</name>
</gene>
<evidence type="ECO:0000259" key="2">
    <source>
        <dbReference type="Pfam" id="PF16220"/>
    </source>
</evidence>
<dbReference type="Gene3D" id="3.55.50.30">
    <property type="match status" value="1"/>
</dbReference>
<dbReference type="InterPro" id="IPR032623">
    <property type="entry name" value="FecR_N"/>
</dbReference>
<dbReference type="InterPro" id="IPR006860">
    <property type="entry name" value="FecR"/>
</dbReference>
<dbReference type="InterPro" id="IPR012373">
    <property type="entry name" value="Ferrdict_sens_TM"/>
</dbReference>
<protein>
    <submittedName>
        <fullName evidence="3">Iron dicitrate transport regulator FecR</fullName>
    </submittedName>
</protein>